<reference evidence="1" key="1">
    <citation type="journal article" date="2020" name="Nature">
        <title>Giant virus diversity and host interactions through global metagenomics.</title>
        <authorList>
            <person name="Schulz F."/>
            <person name="Roux S."/>
            <person name="Paez-Espino D."/>
            <person name="Jungbluth S."/>
            <person name="Walsh D.A."/>
            <person name="Denef V.J."/>
            <person name="McMahon K.D."/>
            <person name="Konstantinidis K.T."/>
            <person name="Eloe-Fadrosh E.A."/>
            <person name="Kyrpides N.C."/>
            <person name="Woyke T."/>
        </authorList>
    </citation>
    <scope>NUCLEOTIDE SEQUENCE</scope>
    <source>
        <strain evidence="1">GVMAG-M-3300023179-97</strain>
    </source>
</reference>
<dbReference type="SUPFAM" id="SSF53756">
    <property type="entry name" value="UDP-Glycosyltransferase/glycogen phosphorylase"/>
    <property type="match status" value="1"/>
</dbReference>
<proteinExistence type="predicted"/>
<evidence type="ECO:0000313" key="1">
    <source>
        <dbReference type="EMBL" id="QHT78961.1"/>
    </source>
</evidence>
<dbReference type="Gene3D" id="3.40.50.2000">
    <property type="entry name" value="Glycogen Phosphorylase B"/>
    <property type="match status" value="1"/>
</dbReference>
<dbReference type="AlphaFoldDB" id="A0A6C0HEB1"/>
<evidence type="ECO:0008006" key="2">
    <source>
        <dbReference type="Google" id="ProtNLM"/>
    </source>
</evidence>
<dbReference type="EMBL" id="MN739943">
    <property type="protein sequence ID" value="QHT78961.1"/>
    <property type="molecule type" value="Genomic_DNA"/>
</dbReference>
<sequence length="309" mass="34925">MKITVLAHTEWAIGRVHNDIAEQLKEYTFKFYNQSSFYYEAFLNDAKSSDIIMTTLNNYIYITSLFKTPEEQKKIVIIAHGISEINNVRAHPEFNEFSKYITYGVTSDVLVRYHPIKPFVCSNGVNPSLFNYRERSGNITTLGWCGEYEVLIKRFEWSLSISKKTGLSLSIASGLSFDAVRKWYDSIDILLITSGPDISEETGPLPAFEAIACGVLVVGTSVGNFSQIPGPKFSTIEDAIICINSLKNDPEYVCALAKEQYIYVMNYFSTKTTSKAWKKMFEHALTRSRSAEDSTDVSQVQFQFSSPLT</sequence>
<accession>A0A6C0HEB1</accession>
<name>A0A6C0HEB1_9ZZZZ</name>
<protein>
    <recommendedName>
        <fullName evidence="2">Glycosyltransferase</fullName>
    </recommendedName>
</protein>
<organism evidence="1">
    <name type="scientific">viral metagenome</name>
    <dbReference type="NCBI Taxonomy" id="1070528"/>
    <lineage>
        <taxon>unclassified sequences</taxon>
        <taxon>metagenomes</taxon>
        <taxon>organismal metagenomes</taxon>
    </lineage>
</organism>